<dbReference type="InterPro" id="IPR009902">
    <property type="entry name" value="DUF1442"/>
</dbReference>
<name>A0A8X8B8N3_BRACI</name>
<proteinExistence type="predicted"/>
<dbReference type="PANTHER" id="PTHR33593:SF28">
    <property type="entry name" value="ANKYRIN REPEAT_KH DOMAIN PROTEIN (DUF1442)"/>
    <property type="match status" value="1"/>
</dbReference>
<accession>A0A8X8B8N3</accession>
<evidence type="ECO:0000313" key="2">
    <source>
        <dbReference type="Proteomes" id="UP000886595"/>
    </source>
</evidence>
<dbReference type="OrthoDB" id="685237at2759"/>
<dbReference type="AlphaFoldDB" id="A0A8X8B8N3"/>
<sequence length="121" mass="13402">MVTRGSNRDKRGTSGCCSSHVRRHVCIVPDEQSKHEYVLAMRGAVSTEATEVVVVRESTENTMEEFPGVDFLVVDSKRREFLRTLRSAKLSNKGAVLVISHTWELSVVSNVVNQESILAVG</sequence>
<gene>
    <name evidence="1" type="ORF">Bca52824_008973</name>
</gene>
<dbReference type="Pfam" id="PF07279">
    <property type="entry name" value="DUF1442"/>
    <property type="match status" value="1"/>
</dbReference>
<dbReference type="PANTHER" id="PTHR33593">
    <property type="entry name" value="DUF1442 FAMILY PROTEIN"/>
    <property type="match status" value="1"/>
</dbReference>
<keyword evidence="2" id="KW-1185">Reference proteome</keyword>
<comment type="caution">
    <text evidence="1">The sequence shown here is derived from an EMBL/GenBank/DDBJ whole genome shotgun (WGS) entry which is preliminary data.</text>
</comment>
<reference evidence="1 2" key="1">
    <citation type="submission" date="2020-02" db="EMBL/GenBank/DDBJ databases">
        <authorList>
            <person name="Ma Q."/>
            <person name="Huang Y."/>
            <person name="Song X."/>
            <person name="Pei D."/>
        </authorList>
    </citation>
    <scope>NUCLEOTIDE SEQUENCE [LARGE SCALE GENOMIC DNA]</scope>
    <source>
        <strain evidence="1">Sxm20200214</strain>
        <tissue evidence="1">Leaf</tissue>
    </source>
</reference>
<organism evidence="1 2">
    <name type="scientific">Brassica carinata</name>
    <name type="common">Ethiopian mustard</name>
    <name type="synonym">Abyssinian cabbage</name>
    <dbReference type="NCBI Taxonomy" id="52824"/>
    <lineage>
        <taxon>Eukaryota</taxon>
        <taxon>Viridiplantae</taxon>
        <taxon>Streptophyta</taxon>
        <taxon>Embryophyta</taxon>
        <taxon>Tracheophyta</taxon>
        <taxon>Spermatophyta</taxon>
        <taxon>Magnoliopsida</taxon>
        <taxon>eudicotyledons</taxon>
        <taxon>Gunneridae</taxon>
        <taxon>Pentapetalae</taxon>
        <taxon>rosids</taxon>
        <taxon>malvids</taxon>
        <taxon>Brassicales</taxon>
        <taxon>Brassicaceae</taxon>
        <taxon>Brassiceae</taxon>
        <taxon>Brassica</taxon>
    </lineage>
</organism>
<dbReference type="EMBL" id="JAAMPC010000002">
    <property type="protein sequence ID" value="KAG2326245.1"/>
    <property type="molecule type" value="Genomic_DNA"/>
</dbReference>
<dbReference type="Proteomes" id="UP000886595">
    <property type="component" value="Unassembled WGS sequence"/>
</dbReference>
<evidence type="ECO:0000313" key="1">
    <source>
        <dbReference type="EMBL" id="KAG2326245.1"/>
    </source>
</evidence>
<protein>
    <submittedName>
        <fullName evidence="1">Uncharacterized protein</fullName>
    </submittedName>
</protein>